<protein>
    <submittedName>
        <fullName evidence="4">DEAD/DEAH box helicase</fullName>
    </submittedName>
</protein>
<dbReference type="GO" id="GO:0004386">
    <property type="term" value="F:helicase activity"/>
    <property type="evidence" value="ECO:0007669"/>
    <property type="project" value="UniProtKB-KW"/>
</dbReference>
<dbReference type="InterPro" id="IPR038718">
    <property type="entry name" value="SNF2-like_sf"/>
</dbReference>
<name>A0A418Q1Z0_9SPHN</name>
<dbReference type="AlphaFoldDB" id="A0A418Q1Z0"/>
<feature type="domain" description="Helicase ATP-binding" evidence="2">
    <location>
        <begin position="209"/>
        <end position="367"/>
    </location>
</feature>
<dbReference type="PANTHER" id="PTHR10799">
    <property type="entry name" value="SNF2/RAD54 HELICASE FAMILY"/>
    <property type="match status" value="1"/>
</dbReference>
<proteinExistence type="predicted"/>
<dbReference type="Gene3D" id="3.40.50.300">
    <property type="entry name" value="P-loop containing nucleotide triphosphate hydrolases"/>
    <property type="match status" value="1"/>
</dbReference>
<dbReference type="Gene3D" id="3.40.50.10810">
    <property type="entry name" value="Tandem AAA-ATPase domain"/>
    <property type="match status" value="1"/>
</dbReference>
<dbReference type="Pfam" id="PF00176">
    <property type="entry name" value="SNF2-rel_dom"/>
    <property type="match status" value="1"/>
</dbReference>
<keyword evidence="4" id="KW-0347">Helicase</keyword>
<dbReference type="Proteomes" id="UP000285023">
    <property type="component" value="Unassembled WGS sequence"/>
</dbReference>
<feature type="domain" description="Helicase C-terminal" evidence="3">
    <location>
        <begin position="480"/>
        <end position="639"/>
    </location>
</feature>
<reference evidence="4 5" key="1">
    <citation type="submission" date="2018-09" db="EMBL/GenBank/DDBJ databases">
        <title>Sphingomonas sp. DAC4.</title>
        <authorList>
            <person name="Seo T."/>
        </authorList>
    </citation>
    <scope>NUCLEOTIDE SEQUENCE [LARGE SCALE GENOMIC DNA]</scope>
    <source>
        <strain evidence="4 5">DAC4</strain>
    </source>
</reference>
<dbReference type="InterPro" id="IPR049730">
    <property type="entry name" value="SNF2/RAD54-like_C"/>
</dbReference>
<dbReference type="InterPro" id="IPR027417">
    <property type="entry name" value="P-loop_NTPase"/>
</dbReference>
<dbReference type="GO" id="GO:0005524">
    <property type="term" value="F:ATP binding"/>
    <property type="evidence" value="ECO:0007669"/>
    <property type="project" value="InterPro"/>
</dbReference>
<evidence type="ECO:0000259" key="3">
    <source>
        <dbReference type="PROSITE" id="PS51194"/>
    </source>
</evidence>
<dbReference type="InterPro" id="IPR014001">
    <property type="entry name" value="Helicase_ATP-bd"/>
</dbReference>
<dbReference type="PROSITE" id="PS51192">
    <property type="entry name" value="HELICASE_ATP_BIND_1"/>
    <property type="match status" value="1"/>
</dbReference>
<evidence type="ECO:0000259" key="2">
    <source>
        <dbReference type="PROSITE" id="PS51192"/>
    </source>
</evidence>
<dbReference type="InterPro" id="IPR001650">
    <property type="entry name" value="Helicase_C-like"/>
</dbReference>
<dbReference type="Pfam" id="PF00271">
    <property type="entry name" value="Helicase_C"/>
    <property type="match status" value="1"/>
</dbReference>
<accession>A0A418Q1Z0</accession>
<sequence length="652" mass="71448">MRMPECGCETSMTALPVDAAWTVRGTQLDLVVGEDPLGVSADEIYSILFDGNTAVRGRELRLGSRPEGLSFSRYPASLSVEACLPDPSQDGGLSCKVLARAGDHEAEVSLEESAPDHVVLGGKWYPLASGALADAARGLAACGISQPGAISLRQYLELRKHAAELPGFADNVPLADSKPEFVPQRETSQLISFRGDLYPYQHDGWQWLTYIWSERLGAILADEMGLGKTIQLIALLAAPERDEASPSLVVAPSTLMENWRREVERFAPGLKTVIHQGARRTGDYRALLPFDLTITSYETVVRDSSMFEMIDWRTVILDEAQAIKNAGTARAQAVKALRRRCGIAVTGTPVENSLTDLWSLCDFAVPGLLGDQQSFEATYPNDRLGAAALEPMTSPIMLRRRVAEVAKDLPERIDIPQVLLLSDSEAEEYERIRLETLAEFPAAGALVALTRLRMFCAHPGLLDDTPIGIEEGLQFTKTQRLFEIVDEVFSSRQKLLVFTSYNEMADLIVRIARERYGVFADVINGATPISDRQGVVDRFSEEVGPAILALNPKAAGAGLNITAATHVVHYNLEWNPAVEDQASARSHRRGQQRPVTVHRLFLADSVEEVVNDRIARKRTLSETAVVGVDGKAETVADIQRALQLSPVGRTRK</sequence>
<keyword evidence="4" id="KW-0547">Nucleotide-binding</keyword>
<evidence type="ECO:0000313" key="5">
    <source>
        <dbReference type="Proteomes" id="UP000285023"/>
    </source>
</evidence>
<dbReference type="CDD" id="cd18793">
    <property type="entry name" value="SF2_C_SNF"/>
    <property type="match status" value="1"/>
</dbReference>
<keyword evidence="1" id="KW-0378">Hydrolase</keyword>
<evidence type="ECO:0000313" key="4">
    <source>
        <dbReference type="EMBL" id="RIX31854.1"/>
    </source>
</evidence>
<dbReference type="PROSITE" id="PS51194">
    <property type="entry name" value="HELICASE_CTER"/>
    <property type="match status" value="1"/>
</dbReference>
<organism evidence="4 5">
    <name type="scientific">Sphingomonas edaphi</name>
    <dbReference type="NCBI Taxonomy" id="2315689"/>
    <lineage>
        <taxon>Bacteria</taxon>
        <taxon>Pseudomonadati</taxon>
        <taxon>Pseudomonadota</taxon>
        <taxon>Alphaproteobacteria</taxon>
        <taxon>Sphingomonadales</taxon>
        <taxon>Sphingomonadaceae</taxon>
        <taxon>Sphingomonas</taxon>
    </lineage>
</organism>
<keyword evidence="4" id="KW-0067">ATP-binding</keyword>
<evidence type="ECO:0000256" key="1">
    <source>
        <dbReference type="ARBA" id="ARBA00022801"/>
    </source>
</evidence>
<dbReference type="SMART" id="SM00490">
    <property type="entry name" value="HELICc"/>
    <property type="match status" value="1"/>
</dbReference>
<comment type="caution">
    <text evidence="4">The sequence shown here is derived from an EMBL/GenBank/DDBJ whole genome shotgun (WGS) entry which is preliminary data.</text>
</comment>
<dbReference type="GO" id="GO:0016787">
    <property type="term" value="F:hydrolase activity"/>
    <property type="evidence" value="ECO:0007669"/>
    <property type="project" value="UniProtKB-KW"/>
</dbReference>
<dbReference type="EMBL" id="QXTF01000001">
    <property type="protein sequence ID" value="RIX31854.1"/>
    <property type="molecule type" value="Genomic_DNA"/>
</dbReference>
<dbReference type="InterPro" id="IPR000330">
    <property type="entry name" value="SNF2_N"/>
</dbReference>
<dbReference type="SMART" id="SM00487">
    <property type="entry name" value="DEXDc"/>
    <property type="match status" value="1"/>
</dbReference>
<keyword evidence="5" id="KW-1185">Reference proteome</keyword>
<gene>
    <name evidence="4" type="ORF">D3M59_02325</name>
</gene>
<dbReference type="SUPFAM" id="SSF52540">
    <property type="entry name" value="P-loop containing nucleoside triphosphate hydrolases"/>
    <property type="match status" value="2"/>
</dbReference>